<feature type="compositionally biased region" description="Basic and acidic residues" evidence="1">
    <location>
        <begin position="7"/>
        <end position="35"/>
    </location>
</feature>
<dbReference type="EMBL" id="AOII01000090">
    <property type="protein sequence ID" value="ELY74133.1"/>
    <property type="molecule type" value="Genomic_DNA"/>
</dbReference>
<name>L9YMK9_9EURY</name>
<dbReference type="AlphaFoldDB" id="L9YMK9"/>
<organism evidence="2 3">
    <name type="scientific">Natrinema pallidum DSM 3751</name>
    <dbReference type="NCBI Taxonomy" id="1227495"/>
    <lineage>
        <taxon>Archaea</taxon>
        <taxon>Methanobacteriati</taxon>
        <taxon>Methanobacteriota</taxon>
        <taxon>Stenosarchaea group</taxon>
        <taxon>Halobacteria</taxon>
        <taxon>Halobacteriales</taxon>
        <taxon>Natrialbaceae</taxon>
        <taxon>Natrinema</taxon>
    </lineage>
</organism>
<accession>L9YMK9</accession>
<evidence type="ECO:0000313" key="2">
    <source>
        <dbReference type="EMBL" id="ELY74133.1"/>
    </source>
</evidence>
<sequence>MDEFADDHDVPRSEIVREAVKTHLPDEDLGGPRDPELRETWQWLRVRTNERGRVPAIDAISALAQQNGIRQGVD</sequence>
<reference evidence="2 3" key="1">
    <citation type="journal article" date="2014" name="PLoS Genet.">
        <title>Phylogenetically driven sequencing of extremely halophilic archaea reveals strategies for static and dynamic osmo-response.</title>
        <authorList>
            <person name="Becker E.A."/>
            <person name="Seitzer P.M."/>
            <person name="Tritt A."/>
            <person name="Larsen D."/>
            <person name="Krusor M."/>
            <person name="Yao A.I."/>
            <person name="Wu D."/>
            <person name="Madern D."/>
            <person name="Eisen J.A."/>
            <person name="Darling A.E."/>
            <person name="Facciotti M.T."/>
        </authorList>
    </citation>
    <scope>NUCLEOTIDE SEQUENCE [LARGE SCALE GENOMIC DNA]</scope>
    <source>
        <strain evidence="2 3">DSM 3751</strain>
    </source>
</reference>
<evidence type="ECO:0000313" key="3">
    <source>
        <dbReference type="Proteomes" id="UP000011618"/>
    </source>
</evidence>
<dbReference type="PATRIC" id="fig|1227495.3.peg.3256"/>
<evidence type="ECO:0000256" key="1">
    <source>
        <dbReference type="SAM" id="MobiDB-lite"/>
    </source>
</evidence>
<dbReference type="Proteomes" id="UP000011618">
    <property type="component" value="Unassembled WGS sequence"/>
</dbReference>
<gene>
    <name evidence="2" type="ORF">C487_16259</name>
</gene>
<comment type="caution">
    <text evidence="2">The sequence shown here is derived from an EMBL/GenBank/DDBJ whole genome shotgun (WGS) entry which is preliminary data.</text>
</comment>
<feature type="region of interest" description="Disordered" evidence="1">
    <location>
        <begin position="1"/>
        <end position="35"/>
    </location>
</feature>
<proteinExistence type="predicted"/>
<protein>
    <submittedName>
        <fullName evidence="2">Uncharacterized protein</fullName>
    </submittedName>
</protein>